<evidence type="ECO:0000313" key="2">
    <source>
        <dbReference type="Proteomes" id="UP001054945"/>
    </source>
</evidence>
<accession>A0AAV4RFC3</accession>
<protein>
    <submittedName>
        <fullName evidence="1">Uncharacterized protein</fullName>
    </submittedName>
</protein>
<gene>
    <name evidence="1" type="ORF">CEXT_586321</name>
</gene>
<dbReference type="Proteomes" id="UP001054945">
    <property type="component" value="Unassembled WGS sequence"/>
</dbReference>
<sequence length="74" mass="8246">MLDSWHRNLTLLSRPLCISVADVSTAKPLGCQLSGLTPEPRHETCCCTVLLNSSGENLLRNTTDTDTWDLWPTF</sequence>
<organism evidence="1 2">
    <name type="scientific">Caerostris extrusa</name>
    <name type="common">Bark spider</name>
    <name type="synonym">Caerostris bankana</name>
    <dbReference type="NCBI Taxonomy" id="172846"/>
    <lineage>
        <taxon>Eukaryota</taxon>
        <taxon>Metazoa</taxon>
        <taxon>Ecdysozoa</taxon>
        <taxon>Arthropoda</taxon>
        <taxon>Chelicerata</taxon>
        <taxon>Arachnida</taxon>
        <taxon>Araneae</taxon>
        <taxon>Araneomorphae</taxon>
        <taxon>Entelegynae</taxon>
        <taxon>Araneoidea</taxon>
        <taxon>Araneidae</taxon>
        <taxon>Caerostris</taxon>
    </lineage>
</organism>
<dbReference type="EMBL" id="BPLR01007679">
    <property type="protein sequence ID" value="GIY18807.1"/>
    <property type="molecule type" value="Genomic_DNA"/>
</dbReference>
<proteinExistence type="predicted"/>
<reference evidence="1 2" key="1">
    <citation type="submission" date="2021-06" db="EMBL/GenBank/DDBJ databases">
        <title>Caerostris extrusa draft genome.</title>
        <authorList>
            <person name="Kono N."/>
            <person name="Arakawa K."/>
        </authorList>
    </citation>
    <scope>NUCLEOTIDE SEQUENCE [LARGE SCALE GENOMIC DNA]</scope>
</reference>
<keyword evidence="2" id="KW-1185">Reference proteome</keyword>
<name>A0AAV4RFC3_CAEEX</name>
<comment type="caution">
    <text evidence="1">The sequence shown here is derived from an EMBL/GenBank/DDBJ whole genome shotgun (WGS) entry which is preliminary data.</text>
</comment>
<evidence type="ECO:0000313" key="1">
    <source>
        <dbReference type="EMBL" id="GIY18807.1"/>
    </source>
</evidence>
<dbReference type="AlphaFoldDB" id="A0AAV4RFC3"/>